<dbReference type="Gene3D" id="3.90.226.10">
    <property type="entry name" value="2-enoyl-CoA Hydratase, Chain A, domain 1"/>
    <property type="match status" value="1"/>
</dbReference>
<proteinExistence type="inferred from homology"/>
<accession>A0A8H4EN42</accession>
<keyword evidence="2" id="KW-0413">Isomerase</keyword>
<dbReference type="OrthoDB" id="448450at2759"/>
<protein>
    <submittedName>
        <fullName evidence="2">EnoylCoA hydratase/isomerase</fullName>
    </submittedName>
</protein>
<name>A0A8H4EN42_GIGMA</name>
<comment type="similarity">
    <text evidence="1">Belongs to the enoyl-CoA hydratase/isomerase family.</text>
</comment>
<dbReference type="PANTHER" id="PTHR42964">
    <property type="entry name" value="ENOYL-COA HYDRATASE"/>
    <property type="match status" value="1"/>
</dbReference>
<dbReference type="InterPro" id="IPR001753">
    <property type="entry name" value="Enoyl-CoA_hydra/iso"/>
</dbReference>
<evidence type="ECO:0000256" key="1">
    <source>
        <dbReference type="ARBA" id="ARBA00005254"/>
    </source>
</evidence>
<dbReference type="Pfam" id="PF00378">
    <property type="entry name" value="ECH_1"/>
    <property type="match status" value="1"/>
</dbReference>
<dbReference type="InterPro" id="IPR029045">
    <property type="entry name" value="ClpP/crotonase-like_dom_sf"/>
</dbReference>
<evidence type="ECO:0000313" key="3">
    <source>
        <dbReference type="Proteomes" id="UP000439903"/>
    </source>
</evidence>
<dbReference type="Proteomes" id="UP000439903">
    <property type="component" value="Unassembled WGS sequence"/>
</dbReference>
<sequence length="246" mass="27702">MDQVLVEVSSQVATITLNRPERGNALNSDMVVEFLNLFTKVEEDPSVRIIVITGAGKFFCTGFDLQTSSTLPEELSNIFEAGYRFYKTIKDCSKPVIAKINGPALGGGLGLVFTTDIRIALKEAYFSFPEIKIGVVPAIISQYIVPEIGLFKAKQYMLTGEKISAEQGVLDKFITYIVKDHEELDNKVNQYTKQLLNPPVAIRTIKKLVNLIGSTESEELKKDYTKRIFVELFRQMNYEKQSRSKL</sequence>
<dbReference type="EMBL" id="WTPW01000335">
    <property type="protein sequence ID" value="KAF0521495.1"/>
    <property type="molecule type" value="Genomic_DNA"/>
</dbReference>
<dbReference type="PANTHER" id="PTHR42964:SF1">
    <property type="entry name" value="POLYKETIDE BIOSYNTHESIS ENOYL-COA HYDRATASE PKSH-RELATED"/>
    <property type="match status" value="1"/>
</dbReference>
<dbReference type="SUPFAM" id="SSF52096">
    <property type="entry name" value="ClpP/crotonase"/>
    <property type="match status" value="1"/>
</dbReference>
<comment type="caution">
    <text evidence="2">The sequence shown here is derived from an EMBL/GenBank/DDBJ whole genome shotgun (WGS) entry which is preliminary data.</text>
</comment>
<dbReference type="AlphaFoldDB" id="A0A8H4EN42"/>
<organism evidence="2 3">
    <name type="scientific">Gigaspora margarita</name>
    <dbReference type="NCBI Taxonomy" id="4874"/>
    <lineage>
        <taxon>Eukaryota</taxon>
        <taxon>Fungi</taxon>
        <taxon>Fungi incertae sedis</taxon>
        <taxon>Mucoromycota</taxon>
        <taxon>Glomeromycotina</taxon>
        <taxon>Glomeromycetes</taxon>
        <taxon>Diversisporales</taxon>
        <taxon>Gigasporaceae</taxon>
        <taxon>Gigaspora</taxon>
    </lineage>
</organism>
<dbReference type="CDD" id="cd06558">
    <property type="entry name" value="crotonase-like"/>
    <property type="match status" value="1"/>
</dbReference>
<keyword evidence="3" id="KW-1185">Reference proteome</keyword>
<evidence type="ECO:0000313" key="2">
    <source>
        <dbReference type="EMBL" id="KAF0521495.1"/>
    </source>
</evidence>
<dbReference type="InterPro" id="IPR051683">
    <property type="entry name" value="Enoyl-CoA_Hydratase/Isomerase"/>
</dbReference>
<dbReference type="GO" id="GO:0016853">
    <property type="term" value="F:isomerase activity"/>
    <property type="evidence" value="ECO:0007669"/>
    <property type="project" value="UniProtKB-KW"/>
</dbReference>
<gene>
    <name evidence="2" type="ORF">F8M41_015778</name>
</gene>
<reference evidence="2 3" key="1">
    <citation type="journal article" date="2019" name="Environ. Microbiol.">
        <title>At the nexus of three kingdoms: the genome of the mycorrhizal fungus Gigaspora margarita provides insights into plant, endobacterial and fungal interactions.</title>
        <authorList>
            <person name="Venice F."/>
            <person name="Ghignone S."/>
            <person name="Salvioli di Fossalunga A."/>
            <person name="Amselem J."/>
            <person name="Novero M."/>
            <person name="Xianan X."/>
            <person name="Sedzielewska Toro K."/>
            <person name="Morin E."/>
            <person name="Lipzen A."/>
            <person name="Grigoriev I.V."/>
            <person name="Henrissat B."/>
            <person name="Martin F.M."/>
            <person name="Bonfante P."/>
        </authorList>
    </citation>
    <scope>NUCLEOTIDE SEQUENCE [LARGE SCALE GENOMIC DNA]</scope>
    <source>
        <strain evidence="2 3">BEG34</strain>
    </source>
</reference>